<dbReference type="InterPro" id="IPR035906">
    <property type="entry name" value="MetI-like_sf"/>
</dbReference>
<dbReference type="PROSITE" id="PS50928">
    <property type="entry name" value="ABC_TM1"/>
    <property type="match status" value="1"/>
</dbReference>
<keyword evidence="6 7" id="KW-0472">Membrane</keyword>
<evidence type="ECO:0000256" key="3">
    <source>
        <dbReference type="ARBA" id="ARBA00022475"/>
    </source>
</evidence>
<reference evidence="9 10" key="1">
    <citation type="submission" date="2019-03" db="EMBL/GenBank/DDBJ databases">
        <title>Rhodobacteraceae bacterium SM1902, a new member of the family Rhodobacteraceae isolated from Yantai.</title>
        <authorList>
            <person name="Sun Y."/>
        </authorList>
    </citation>
    <scope>NUCLEOTIDE SEQUENCE [LARGE SCALE GENOMIC DNA]</scope>
    <source>
        <strain evidence="9 10">SM1902</strain>
    </source>
</reference>
<evidence type="ECO:0000313" key="9">
    <source>
        <dbReference type="EMBL" id="TDL85500.1"/>
    </source>
</evidence>
<comment type="subcellular location">
    <subcellularLocation>
        <location evidence="1 7">Cell membrane</location>
        <topology evidence="1 7">Multi-pass membrane protein</topology>
    </subcellularLocation>
</comment>
<accession>A0A4R6AN80</accession>
<dbReference type="PANTHER" id="PTHR30151">
    <property type="entry name" value="ALKANE SULFONATE ABC TRANSPORTER-RELATED, MEMBRANE SUBUNIT"/>
    <property type="match status" value="1"/>
</dbReference>
<keyword evidence="2 7" id="KW-0813">Transport</keyword>
<evidence type="ECO:0000313" key="10">
    <source>
        <dbReference type="Proteomes" id="UP000294562"/>
    </source>
</evidence>
<feature type="transmembrane region" description="Helical" evidence="7">
    <location>
        <begin position="216"/>
        <end position="239"/>
    </location>
</feature>
<comment type="similarity">
    <text evidence="7">Belongs to the binding-protein-dependent transport system permease family.</text>
</comment>
<feature type="transmembrane region" description="Helical" evidence="7">
    <location>
        <begin position="62"/>
        <end position="82"/>
    </location>
</feature>
<dbReference type="Pfam" id="PF00528">
    <property type="entry name" value="BPD_transp_1"/>
    <property type="match status" value="1"/>
</dbReference>
<evidence type="ECO:0000259" key="8">
    <source>
        <dbReference type="PROSITE" id="PS50928"/>
    </source>
</evidence>
<organism evidence="9 10">
    <name type="scientific">Meridianimarinicoccus aquatilis</name>
    <dbReference type="NCBI Taxonomy" id="2552766"/>
    <lineage>
        <taxon>Bacteria</taxon>
        <taxon>Pseudomonadati</taxon>
        <taxon>Pseudomonadota</taxon>
        <taxon>Alphaproteobacteria</taxon>
        <taxon>Rhodobacterales</taxon>
        <taxon>Paracoccaceae</taxon>
        <taxon>Meridianimarinicoccus</taxon>
    </lineage>
</organism>
<dbReference type="GO" id="GO:0005886">
    <property type="term" value="C:plasma membrane"/>
    <property type="evidence" value="ECO:0007669"/>
    <property type="project" value="UniProtKB-SubCell"/>
</dbReference>
<keyword evidence="4 7" id="KW-0812">Transmembrane</keyword>
<evidence type="ECO:0000256" key="6">
    <source>
        <dbReference type="ARBA" id="ARBA00023136"/>
    </source>
</evidence>
<proteinExistence type="inferred from homology"/>
<keyword evidence="3" id="KW-1003">Cell membrane</keyword>
<feature type="transmembrane region" description="Helical" evidence="7">
    <location>
        <begin position="121"/>
        <end position="141"/>
    </location>
</feature>
<dbReference type="RefSeq" id="WP_133343781.1">
    <property type="nucleotide sequence ID" value="NZ_SMZO01000043.1"/>
</dbReference>
<dbReference type="SUPFAM" id="SSF161098">
    <property type="entry name" value="MetI-like"/>
    <property type="match status" value="1"/>
</dbReference>
<keyword evidence="10" id="KW-1185">Reference proteome</keyword>
<dbReference type="Proteomes" id="UP000294562">
    <property type="component" value="Unassembled WGS sequence"/>
</dbReference>
<dbReference type="EMBL" id="SMZO01000043">
    <property type="protein sequence ID" value="TDL85500.1"/>
    <property type="molecule type" value="Genomic_DNA"/>
</dbReference>
<dbReference type="CDD" id="cd06261">
    <property type="entry name" value="TM_PBP2"/>
    <property type="match status" value="1"/>
</dbReference>
<feature type="transmembrane region" description="Helical" evidence="7">
    <location>
        <begin position="12"/>
        <end position="33"/>
    </location>
</feature>
<dbReference type="AlphaFoldDB" id="A0A4R6AN80"/>
<feature type="transmembrane region" description="Helical" evidence="7">
    <location>
        <begin position="94"/>
        <end position="115"/>
    </location>
</feature>
<comment type="caution">
    <text evidence="9">The sequence shown here is derived from an EMBL/GenBank/DDBJ whole genome shotgun (WGS) entry which is preliminary data.</text>
</comment>
<evidence type="ECO:0000256" key="2">
    <source>
        <dbReference type="ARBA" id="ARBA00022448"/>
    </source>
</evidence>
<dbReference type="OrthoDB" id="9786495at2"/>
<evidence type="ECO:0000256" key="5">
    <source>
        <dbReference type="ARBA" id="ARBA00022989"/>
    </source>
</evidence>
<protein>
    <submittedName>
        <fullName evidence="9">ABC transporter permease subunit</fullName>
    </submittedName>
</protein>
<evidence type="ECO:0000256" key="7">
    <source>
        <dbReference type="RuleBase" id="RU363032"/>
    </source>
</evidence>
<evidence type="ECO:0000256" key="1">
    <source>
        <dbReference type="ARBA" id="ARBA00004651"/>
    </source>
</evidence>
<feature type="domain" description="ABC transmembrane type-1" evidence="8">
    <location>
        <begin position="56"/>
        <end position="236"/>
    </location>
</feature>
<dbReference type="Gene3D" id="1.10.3720.10">
    <property type="entry name" value="MetI-like"/>
    <property type="match status" value="1"/>
</dbReference>
<feature type="transmembrane region" description="Helical" evidence="7">
    <location>
        <begin position="190"/>
        <end position="210"/>
    </location>
</feature>
<evidence type="ECO:0000256" key="4">
    <source>
        <dbReference type="ARBA" id="ARBA00022692"/>
    </source>
</evidence>
<dbReference type="PANTHER" id="PTHR30151:SF0">
    <property type="entry name" value="ABC TRANSPORTER PERMEASE PROTEIN MJ0413-RELATED"/>
    <property type="match status" value="1"/>
</dbReference>
<sequence>MVIMGYKLPNMSSLLIWGLLWEIIGQTGLTFFVPPLSEVFVTLFKIIGTPAFVKALTETAQAFLAGVFFAIAIGIPVGIFMGRSRLLDELLLPWVNIFVSAPLTALVPVLMVLFGFGMKSIIITTTLFGIWIIILNTRAGVRQINRSLIEMSRSFGASQFDAFTKVYFWAALPEILGGVRIGVIRAVKGVIIGQLLISIVGFGALFELYASNFLMSHFWAVLIVLFALAFSISEFLGYLERRVSYYAANRS</sequence>
<keyword evidence="5 7" id="KW-1133">Transmembrane helix</keyword>
<dbReference type="GO" id="GO:0055085">
    <property type="term" value="P:transmembrane transport"/>
    <property type="evidence" value="ECO:0007669"/>
    <property type="project" value="InterPro"/>
</dbReference>
<gene>
    <name evidence="9" type="ORF">E2L05_15430</name>
</gene>
<dbReference type="InterPro" id="IPR000515">
    <property type="entry name" value="MetI-like"/>
</dbReference>
<name>A0A4R6AN80_9RHOB</name>